<evidence type="ECO:0000313" key="2">
    <source>
        <dbReference type="Proteomes" id="UP000515977"/>
    </source>
</evidence>
<gene>
    <name evidence="1" type="ORF">H9L17_09105</name>
</gene>
<organism evidence="1 2">
    <name type="scientific">Thermomonas brevis</name>
    <dbReference type="NCBI Taxonomy" id="215691"/>
    <lineage>
        <taxon>Bacteria</taxon>
        <taxon>Pseudomonadati</taxon>
        <taxon>Pseudomonadota</taxon>
        <taxon>Gammaproteobacteria</taxon>
        <taxon>Lysobacterales</taxon>
        <taxon>Lysobacteraceae</taxon>
        <taxon>Thermomonas</taxon>
    </lineage>
</organism>
<protein>
    <submittedName>
        <fullName evidence="1">DUF4286 family protein</fullName>
    </submittedName>
</protein>
<dbReference type="SUPFAM" id="SSF54909">
    <property type="entry name" value="Dimeric alpha+beta barrel"/>
    <property type="match status" value="1"/>
</dbReference>
<dbReference type="EMBL" id="CP060711">
    <property type="protein sequence ID" value="QNN45390.1"/>
    <property type="molecule type" value="Genomic_DNA"/>
</dbReference>
<dbReference type="Pfam" id="PF14114">
    <property type="entry name" value="DUF4286"/>
    <property type="match status" value="1"/>
</dbReference>
<accession>A0A7G9QPW5</accession>
<keyword evidence="2" id="KW-1185">Reference proteome</keyword>
<dbReference type="InterPro" id="IPR011008">
    <property type="entry name" value="Dimeric_a/b-barrel"/>
</dbReference>
<dbReference type="AlphaFoldDB" id="A0A7G9QPW5"/>
<dbReference type="Proteomes" id="UP000515977">
    <property type="component" value="Chromosome"/>
</dbReference>
<sequence length="105" mass="11920">MSASDEVIYEVNLDVDAGIEADYRTWLHDHVARMLALPGFVDARMTEVLDPAPAPGRVVFCVHYHLRDEAALQDYFDRHATGMRGDGMARFGDQFRASRRVLRIV</sequence>
<dbReference type="RefSeq" id="WP_187569156.1">
    <property type="nucleotide sequence ID" value="NZ_CP060711.1"/>
</dbReference>
<dbReference type="KEGG" id="tbv:H9L17_09105"/>
<reference evidence="1 2" key="1">
    <citation type="submission" date="2020-08" db="EMBL/GenBank/DDBJ databases">
        <title>Genome sequence of Thermomonas brevis KACC 16975T.</title>
        <authorList>
            <person name="Hyun D.-W."/>
            <person name="Bae J.-W."/>
        </authorList>
    </citation>
    <scope>NUCLEOTIDE SEQUENCE [LARGE SCALE GENOMIC DNA]</scope>
    <source>
        <strain evidence="1 2">KACC 16975</strain>
    </source>
</reference>
<proteinExistence type="predicted"/>
<evidence type="ECO:0000313" key="1">
    <source>
        <dbReference type="EMBL" id="QNN45390.1"/>
    </source>
</evidence>
<name>A0A7G9QPW5_9GAMM</name>
<dbReference type="InterPro" id="IPR025563">
    <property type="entry name" value="DUF4286"/>
</dbReference>